<reference evidence="7" key="1">
    <citation type="journal article" date="2024" name="Gigascience">
        <title>Chromosome-level genome of the poultry shaft louse Menopon gallinae provides insight into the host-switching and adaptive evolution of parasitic lice.</title>
        <authorList>
            <person name="Xu Y."/>
            <person name="Ma L."/>
            <person name="Liu S."/>
            <person name="Liang Y."/>
            <person name="Liu Q."/>
            <person name="He Z."/>
            <person name="Tian L."/>
            <person name="Duan Y."/>
            <person name="Cai W."/>
            <person name="Li H."/>
            <person name="Song F."/>
        </authorList>
    </citation>
    <scope>NUCLEOTIDE SEQUENCE</scope>
    <source>
        <strain evidence="7">Cailab_2023a</strain>
    </source>
</reference>
<evidence type="ECO:0000256" key="1">
    <source>
        <dbReference type="ARBA" id="ARBA00004123"/>
    </source>
</evidence>
<dbReference type="Pfam" id="PF07491">
    <property type="entry name" value="PPI_Ypi1"/>
    <property type="match status" value="1"/>
</dbReference>
<gene>
    <name evidence="7" type="ORF">PYX00_011518</name>
</gene>
<evidence type="ECO:0008006" key="8">
    <source>
        <dbReference type="Google" id="ProtNLM"/>
    </source>
</evidence>
<dbReference type="EMBL" id="JARGDH010000006">
    <property type="protein sequence ID" value="KAL0265803.1"/>
    <property type="molecule type" value="Genomic_DNA"/>
</dbReference>
<evidence type="ECO:0000256" key="3">
    <source>
        <dbReference type="ARBA" id="ARBA00023242"/>
    </source>
</evidence>
<keyword evidence="3" id="KW-0539">Nucleus</keyword>
<name>A0AAW2H875_9NEOP</name>
<feature type="domain" description="HTH myb-type" evidence="6">
    <location>
        <begin position="91"/>
        <end position="145"/>
    </location>
</feature>
<protein>
    <recommendedName>
        <fullName evidence="8">MYB transcription factor</fullName>
    </recommendedName>
</protein>
<evidence type="ECO:0000259" key="6">
    <source>
        <dbReference type="PROSITE" id="PS51294"/>
    </source>
</evidence>
<feature type="domain" description="Myb-like" evidence="5">
    <location>
        <begin position="91"/>
        <end position="141"/>
    </location>
</feature>
<dbReference type="InterPro" id="IPR001005">
    <property type="entry name" value="SANT/Myb"/>
</dbReference>
<dbReference type="InterPro" id="IPR011107">
    <property type="entry name" value="PPI_Ypi1"/>
</dbReference>
<evidence type="ECO:0000313" key="7">
    <source>
        <dbReference type="EMBL" id="KAL0265803.1"/>
    </source>
</evidence>
<dbReference type="InterPro" id="IPR017930">
    <property type="entry name" value="Myb_dom"/>
</dbReference>
<dbReference type="PANTHER" id="PTHR47999:SF68">
    <property type="entry name" value="MYB DOMAIN PROTEIN 40"/>
    <property type="match status" value="1"/>
</dbReference>
<feature type="domain" description="HTH myb-type" evidence="6">
    <location>
        <begin position="43"/>
        <end position="87"/>
    </location>
</feature>
<dbReference type="Pfam" id="PF13921">
    <property type="entry name" value="Myb_DNA-bind_6"/>
    <property type="match status" value="1"/>
</dbReference>
<proteinExistence type="predicted"/>
<evidence type="ECO:0000259" key="5">
    <source>
        <dbReference type="PROSITE" id="PS50090"/>
    </source>
</evidence>
<dbReference type="PROSITE" id="PS51294">
    <property type="entry name" value="HTH_MYB"/>
    <property type="match status" value="2"/>
</dbReference>
<evidence type="ECO:0000256" key="4">
    <source>
        <dbReference type="SAM" id="MobiDB-lite"/>
    </source>
</evidence>
<dbReference type="Gene3D" id="1.10.10.60">
    <property type="entry name" value="Homeodomain-like"/>
    <property type="match status" value="2"/>
</dbReference>
<evidence type="ECO:0000256" key="2">
    <source>
        <dbReference type="ARBA" id="ARBA00023125"/>
    </source>
</evidence>
<dbReference type="PANTHER" id="PTHR47999">
    <property type="entry name" value="TRANSCRIPTION FACTOR MYB8-RELATED-RELATED"/>
    <property type="match status" value="1"/>
</dbReference>
<comment type="subcellular location">
    <subcellularLocation>
        <location evidence="1">Nucleus</location>
    </subcellularLocation>
</comment>
<keyword evidence="2" id="KW-0238">DNA-binding</keyword>
<dbReference type="SMART" id="SM00717">
    <property type="entry name" value="SANT"/>
    <property type="match status" value="2"/>
</dbReference>
<dbReference type="AlphaFoldDB" id="A0AAW2H875"/>
<dbReference type="SUPFAM" id="SSF46689">
    <property type="entry name" value="Homeodomain-like"/>
    <property type="match status" value="1"/>
</dbReference>
<dbReference type="GO" id="GO:0003677">
    <property type="term" value="F:DNA binding"/>
    <property type="evidence" value="ECO:0007669"/>
    <property type="project" value="UniProtKB-KW"/>
</dbReference>
<comment type="caution">
    <text evidence="7">The sequence shown here is derived from an EMBL/GenBank/DDBJ whole genome shotgun (WGS) entry which is preliminary data.</text>
</comment>
<dbReference type="InterPro" id="IPR015495">
    <property type="entry name" value="Myb_TF_plants"/>
</dbReference>
<feature type="domain" description="Myb-like" evidence="5">
    <location>
        <begin position="39"/>
        <end position="90"/>
    </location>
</feature>
<sequence>MDVNKTKNKLPMYSQVQKRSGDACSENSENMERSSGYGVGSYKRRRWSLEEDKRLTDIIGRHGACNWSHIGELHGTRDGKQCRERWMYHIDPNINKSPLSSEEIALVIKMQARYGNKWSNISAMMPGRTASSIKNHWNAVISKQQRIIARRSGLRSSATSDLCAEESLTSESSEYTTSISEGGGISGFEGRIKLKRYMPYGRCNQDGALPQRTCRAPGRVQCACHGSLCSQCTSGDESPRLLLLGDYEEGFLDRLRSATGIEFISLSFKDIEAATHLATYAAYLKRANKTGRDAGGSTVTKTRTKEKTHRLRLVQRKKVSFTEDTVDNEHLGRRKSKACCIRHINNECRDRNKYERV</sequence>
<dbReference type="GO" id="GO:0004865">
    <property type="term" value="F:protein serine/threonine phosphatase inhibitor activity"/>
    <property type="evidence" value="ECO:0007669"/>
    <property type="project" value="InterPro"/>
</dbReference>
<feature type="region of interest" description="Disordered" evidence="4">
    <location>
        <begin position="1"/>
        <end position="38"/>
    </location>
</feature>
<dbReference type="GO" id="GO:0005634">
    <property type="term" value="C:nucleus"/>
    <property type="evidence" value="ECO:0007669"/>
    <property type="project" value="UniProtKB-SubCell"/>
</dbReference>
<dbReference type="PROSITE" id="PS50090">
    <property type="entry name" value="MYB_LIKE"/>
    <property type="match status" value="2"/>
</dbReference>
<dbReference type="InterPro" id="IPR009057">
    <property type="entry name" value="Homeodomain-like_sf"/>
</dbReference>
<dbReference type="CDD" id="cd00167">
    <property type="entry name" value="SANT"/>
    <property type="match status" value="2"/>
</dbReference>
<organism evidence="7">
    <name type="scientific">Menopon gallinae</name>
    <name type="common">poultry shaft louse</name>
    <dbReference type="NCBI Taxonomy" id="328185"/>
    <lineage>
        <taxon>Eukaryota</taxon>
        <taxon>Metazoa</taxon>
        <taxon>Ecdysozoa</taxon>
        <taxon>Arthropoda</taxon>
        <taxon>Hexapoda</taxon>
        <taxon>Insecta</taxon>
        <taxon>Pterygota</taxon>
        <taxon>Neoptera</taxon>
        <taxon>Paraneoptera</taxon>
        <taxon>Psocodea</taxon>
        <taxon>Troctomorpha</taxon>
        <taxon>Phthiraptera</taxon>
        <taxon>Amblycera</taxon>
        <taxon>Menoponidae</taxon>
        <taxon>Menopon</taxon>
    </lineage>
</organism>
<accession>A0AAW2H875</accession>